<protein>
    <submittedName>
        <fullName evidence="1">Uncharacterized protein</fullName>
    </submittedName>
</protein>
<keyword evidence="2" id="KW-1185">Reference proteome</keyword>
<dbReference type="EMBL" id="JAPUUL010000213">
    <property type="protein sequence ID" value="KAJ8131878.1"/>
    <property type="molecule type" value="Genomic_DNA"/>
</dbReference>
<evidence type="ECO:0000313" key="1">
    <source>
        <dbReference type="EMBL" id="KAJ8131878.1"/>
    </source>
</evidence>
<proteinExistence type="predicted"/>
<reference evidence="1" key="1">
    <citation type="submission" date="2022-12" db="EMBL/GenBank/DDBJ databases">
        <title>Genome Sequence of Lasiodiplodia mahajangana.</title>
        <authorList>
            <person name="Buettner E."/>
        </authorList>
    </citation>
    <scope>NUCLEOTIDE SEQUENCE</scope>
    <source>
        <strain evidence="1">VT137</strain>
    </source>
</reference>
<sequence length="186" mass="20736">MGDRLASMSEAKAKTILLALCSEDSALEQRALRFLSDIDALEGSKVGTKRKASSTIKICVQCQDAFYEEENNDKACRYHDGELDPDYESDVWADHDENCHGVIDCDENREEYPEGFVWSCCGKLGYRGGCTRGRHSADSGQRGKYGDAPGTVVETEESSFEESNDDDEDSDKDSDDDDDDDNERDQ</sequence>
<name>A0ACC2JX29_9PEZI</name>
<evidence type="ECO:0000313" key="2">
    <source>
        <dbReference type="Proteomes" id="UP001153332"/>
    </source>
</evidence>
<accession>A0ACC2JX29</accession>
<dbReference type="Proteomes" id="UP001153332">
    <property type="component" value="Unassembled WGS sequence"/>
</dbReference>
<gene>
    <name evidence="1" type="ORF">O1611_g1742</name>
</gene>
<organism evidence="1 2">
    <name type="scientific">Lasiodiplodia mahajangana</name>
    <dbReference type="NCBI Taxonomy" id="1108764"/>
    <lineage>
        <taxon>Eukaryota</taxon>
        <taxon>Fungi</taxon>
        <taxon>Dikarya</taxon>
        <taxon>Ascomycota</taxon>
        <taxon>Pezizomycotina</taxon>
        <taxon>Dothideomycetes</taxon>
        <taxon>Dothideomycetes incertae sedis</taxon>
        <taxon>Botryosphaeriales</taxon>
        <taxon>Botryosphaeriaceae</taxon>
        <taxon>Lasiodiplodia</taxon>
    </lineage>
</organism>
<comment type="caution">
    <text evidence="1">The sequence shown here is derived from an EMBL/GenBank/DDBJ whole genome shotgun (WGS) entry which is preliminary data.</text>
</comment>